<reference evidence="2" key="1">
    <citation type="submission" date="2021-02" db="EMBL/GenBank/DDBJ databases">
        <authorList>
            <person name="Nowell W R."/>
        </authorList>
    </citation>
    <scope>NUCLEOTIDE SEQUENCE</scope>
</reference>
<accession>A0A814VFD4</accession>
<feature type="transmembrane region" description="Helical" evidence="1">
    <location>
        <begin position="26"/>
        <end position="44"/>
    </location>
</feature>
<dbReference type="Proteomes" id="UP000663829">
    <property type="component" value="Unassembled WGS sequence"/>
</dbReference>
<dbReference type="Proteomes" id="UP000681722">
    <property type="component" value="Unassembled WGS sequence"/>
</dbReference>
<organism evidence="2 4">
    <name type="scientific">Didymodactylos carnosus</name>
    <dbReference type="NCBI Taxonomy" id="1234261"/>
    <lineage>
        <taxon>Eukaryota</taxon>
        <taxon>Metazoa</taxon>
        <taxon>Spiralia</taxon>
        <taxon>Gnathifera</taxon>
        <taxon>Rotifera</taxon>
        <taxon>Eurotatoria</taxon>
        <taxon>Bdelloidea</taxon>
        <taxon>Philodinida</taxon>
        <taxon>Philodinidae</taxon>
        <taxon>Didymodactylos</taxon>
    </lineage>
</organism>
<keyword evidence="4" id="KW-1185">Reference proteome</keyword>
<keyword evidence="1" id="KW-0812">Transmembrane</keyword>
<evidence type="ECO:0000313" key="2">
    <source>
        <dbReference type="EMBL" id="CAF1189924.1"/>
    </source>
</evidence>
<dbReference type="OrthoDB" id="10561826at2759"/>
<dbReference type="AlphaFoldDB" id="A0A814VFD4"/>
<name>A0A814VFD4_9BILA</name>
<dbReference type="EMBL" id="CAJOBC010008166">
    <property type="protein sequence ID" value="CAF3954194.1"/>
    <property type="molecule type" value="Genomic_DNA"/>
</dbReference>
<gene>
    <name evidence="2" type="ORF">GPM918_LOCUS23152</name>
    <name evidence="3" type="ORF">SRO942_LOCUS23151</name>
</gene>
<keyword evidence="1" id="KW-0472">Membrane</keyword>
<evidence type="ECO:0000313" key="3">
    <source>
        <dbReference type="EMBL" id="CAF3954194.1"/>
    </source>
</evidence>
<dbReference type="EMBL" id="CAJNOQ010008165">
    <property type="protein sequence ID" value="CAF1189924.1"/>
    <property type="molecule type" value="Genomic_DNA"/>
</dbReference>
<feature type="non-terminal residue" evidence="2">
    <location>
        <position position="1"/>
    </location>
</feature>
<evidence type="ECO:0000313" key="4">
    <source>
        <dbReference type="Proteomes" id="UP000663829"/>
    </source>
</evidence>
<protein>
    <submittedName>
        <fullName evidence="2">Uncharacterized protein</fullName>
    </submittedName>
</protein>
<evidence type="ECO:0000256" key="1">
    <source>
        <dbReference type="SAM" id="Phobius"/>
    </source>
</evidence>
<sequence>MIRFNLFRNKSRDTNDIKYQRLSTRLYVLILSITLVILAVYSGLSQQIKLIIVQSPSLSTYEELESKYSDTLICPCSQLSINYKSFLSFEPSYHQVCRSAFITQEWIDSLSLPFGLSLSPQFQALRSFCQRSKDTIGDALDQLYSSVFISSKVIPSTLWITQQQSFVNEFQAQTPNVLMKPFDLIRDMTYANQLVTFSESNWAYTVTWYHDTFDELYPYAMVTPVTYTNDNETCSCFASPKCKTPFQSDTDTIDQFFTGCYPMEALLQSSLVCFYSQMCLDKFLTLVRIQATIWNVPIQATTLNVTILNSTLLSNYFITSTVEDIVRRLMVEQWNAKLVYESYYQECAPASCSYTYMRKLDIVHMITATLGLFGGLTIAFQIIIPFVVLIVRIAVKQLNRHKIAPTFILVQEYEQRCLAPPV</sequence>
<comment type="caution">
    <text evidence="2">The sequence shown here is derived from an EMBL/GenBank/DDBJ whole genome shotgun (WGS) entry which is preliminary data.</text>
</comment>
<feature type="transmembrane region" description="Helical" evidence="1">
    <location>
        <begin position="362"/>
        <end position="395"/>
    </location>
</feature>
<proteinExistence type="predicted"/>
<keyword evidence="1" id="KW-1133">Transmembrane helix</keyword>